<feature type="transmembrane region" description="Helical" evidence="2">
    <location>
        <begin position="78"/>
        <end position="98"/>
    </location>
</feature>
<feature type="transmembrane region" description="Helical" evidence="2">
    <location>
        <begin position="151"/>
        <end position="172"/>
    </location>
</feature>
<reference evidence="4" key="1">
    <citation type="submission" date="2016-10" db="EMBL/GenBank/DDBJ databases">
        <title>Comparative genomics uncovers the prolific and rare metabolic potential of the cyanobacterial genus Moorea.</title>
        <authorList>
            <person name="Leao T."/>
            <person name="Castelao G."/>
            <person name="Korobeynikov A."/>
            <person name="Monroe E.A."/>
            <person name="Podell S."/>
            <person name="Glukhov E."/>
            <person name="Allen E."/>
            <person name="Gerwick W.H."/>
            <person name="Gerwick L."/>
        </authorList>
    </citation>
    <scope>NUCLEOTIDE SEQUENCE [LARGE SCALE GENOMIC DNA]</scope>
    <source>
        <strain evidence="4">PAL-8-15-08-1</strain>
    </source>
</reference>
<dbReference type="AlphaFoldDB" id="A0A1D8TW30"/>
<proteinExistence type="predicted"/>
<evidence type="ECO:0000256" key="1">
    <source>
        <dbReference type="SAM" id="Coils"/>
    </source>
</evidence>
<keyword evidence="2" id="KW-1133">Transmembrane helix</keyword>
<feature type="transmembrane region" description="Helical" evidence="2">
    <location>
        <begin position="38"/>
        <end position="58"/>
    </location>
</feature>
<evidence type="ECO:0000313" key="4">
    <source>
        <dbReference type="Proteomes" id="UP000177870"/>
    </source>
</evidence>
<gene>
    <name evidence="3" type="ORF">BJP34_22635</name>
</gene>
<dbReference type="STRING" id="1458985.BJP34_22635"/>
<accession>A0A1D8TW30</accession>
<keyword evidence="1" id="KW-0175">Coiled coil</keyword>
<keyword evidence="2" id="KW-0812">Transmembrane</keyword>
<keyword evidence="2" id="KW-0472">Membrane</keyword>
<feature type="transmembrane region" description="Helical" evidence="2">
    <location>
        <begin position="110"/>
        <end position="139"/>
    </location>
</feature>
<dbReference type="OrthoDB" id="9922313at2"/>
<dbReference type="EMBL" id="CP017599">
    <property type="protein sequence ID" value="AOX01860.1"/>
    <property type="molecule type" value="Genomic_DNA"/>
</dbReference>
<dbReference type="RefSeq" id="WP_070394292.1">
    <property type="nucleotide sequence ID" value="NZ_CP017599.1"/>
</dbReference>
<name>A0A1D8TW30_9CYAN</name>
<dbReference type="Proteomes" id="UP000177870">
    <property type="component" value="Chromosome"/>
</dbReference>
<evidence type="ECO:0000256" key="2">
    <source>
        <dbReference type="SAM" id="Phobius"/>
    </source>
</evidence>
<sequence>MNDSSPETQDFFDQKIVNKPEYREQLEDRYRNQEQKSFFWICLLAGILLISSIAQFAILGYALEILFELDSYKQVLNIPIKTLISLLVTAFLPIASIIDASNILPERLKISFFGIIEIPWIWVLFLADIYLTSIAIFYVSEPVYNNSFITFTAFVIAAVFSTSCLFVSRAIVRNFSKWQKAIIDIKTVNLYGIDPKPLYKDAEQIKLSEEKEAAKQEAEEARQKLNKEKARYEEQLKSQKAEHTQKVQKLEGRLESYKEYSDSVSKLKTKFNRVKKTIVDLANQSKSFLSSFEKISTLDESVKELSFPSPPKVDISSDPQDNVIEKPTYYWVWENSDKSELPSKLSPVGHVILQAIQEQKLPRPRVREYSPIEGLAKCLVLDFDDYGVVVYCRDEELKEEGSQWTTEDDINFKSKLNDQQSSMGIYTLVFSSQEIMSHASKISEQIKNAIDSRIDNGF</sequence>
<evidence type="ECO:0000313" key="3">
    <source>
        <dbReference type="EMBL" id="AOX01860.1"/>
    </source>
</evidence>
<feature type="coiled-coil region" evidence="1">
    <location>
        <begin position="199"/>
        <end position="260"/>
    </location>
</feature>
<protein>
    <submittedName>
        <fullName evidence="3">Uncharacterized protein</fullName>
    </submittedName>
</protein>
<organism evidence="3 4">
    <name type="scientific">Moorena producens PAL-8-15-08-1</name>
    <dbReference type="NCBI Taxonomy" id="1458985"/>
    <lineage>
        <taxon>Bacteria</taxon>
        <taxon>Bacillati</taxon>
        <taxon>Cyanobacteriota</taxon>
        <taxon>Cyanophyceae</taxon>
        <taxon>Coleofasciculales</taxon>
        <taxon>Coleofasciculaceae</taxon>
        <taxon>Moorena</taxon>
    </lineage>
</organism>
<dbReference type="KEGG" id="mpro:BJP34_22635"/>